<dbReference type="eggNOG" id="COG3591">
    <property type="taxonomic scope" value="Bacteria"/>
</dbReference>
<dbReference type="KEGG" id="asol:BEN76_08060"/>
<dbReference type="STRING" id="487316.BEN76_08060"/>
<evidence type="ECO:0000313" key="1">
    <source>
        <dbReference type="EMBL" id="APV35972.1"/>
    </source>
</evidence>
<gene>
    <name evidence="1" type="ORF">BEN76_08060</name>
</gene>
<organism evidence="1 2">
    <name type="scientific">Acinetobacter soli</name>
    <dbReference type="NCBI Taxonomy" id="487316"/>
    <lineage>
        <taxon>Bacteria</taxon>
        <taxon>Pseudomonadati</taxon>
        <taxon>Pseudomonadota</taxon>
        <taxon>Gammaproteobacteria</taxon>
        <taxon>Moraxellales</taxon>
        <taxon>Moraxellaceae</taxon>
        <taxon>Acinetobacter</taxon>
    </lineage>
</organism>
<sequence length="294" mass="34120">MHIVFIHGMNQQQLNAQSLRKHWLSVLKHGLSRNHLLFQFDSHQLHFPFYGDLLTQFHLSNRLDLDTFLPKSLLSLHLPAHLHIPSFALFKEKQTSGHIHLFDLAMIKKKLLDERLTAKDQSLKELMILLDHFPTLHEELMHTFLIETYCYLANQSFMQRVHQRIRIGIPVQQPCIIVAHSLGSVIAYNLLRQMCNISNIQGFITLGSPLAFRVIQQHLIQPISYPECLHGVWHNFYSHDDFLTAFPLEKPPFDFDPPILNHEISTSSAHPHEISGYLQNIEVLKALIESCQSR</sequence>
<protein>
    <recommendedName>
        <fullName evidence="3">Alpha/beta hydrolase</fullName>
    </recommendedName>
</protein>
<dbReference type="InterPro" id="IPR029058">
    <property type="entry name" value="AB_hydrolase_fold"/>
</dbReference>
<name>A0A1P8EIE5_9GAMM</name>
<proteinExistence type="predicted"/>
<dbReference type="SUPFAM" id="SSF53474">
    <property type="entry name" value="alpha/beta-Hydrolases"/>
    <property type="match status" value="1"/>
</dbReference>
<dbReference type="EMBL" id="CP016896">
    <property type="protein sequence ID" value="APV35972.1"/>
    <property type="molecule type" value="Genomic_DNA"/>
</dbReference>
<dbReference type="RefSeq" id="WP_076032786.1">
    <property type="nucleotide sequence ID" value="NZ_CP016896.1"/>
</dbReference>
<evidence type="ECO:0000313" key="2">
    <source>
        <dbReference type="Proteomes" id="UP000185674"/>
    </source>
</evidence>
<dbReference type="Proteomes" id="UP000185674">
    <property type="component" value="Chromosome"/>
</dbReference>
<accession>A0A1P8EIE5</accession>
<dbReference type="AlphaFoldDB" id="A0A1P8EIE5"/>
<reference evidence="1 2" key="1">
    <citation type="submission" date="2016-08" db="EMBL/GenBank/DDBJ databases">
        <title>Complete genome sequence of Acinetobacter baylyi strain GFJ2.</title>
        <authorList>
            <person name="Tabata M."/>
            <person name="Kuboki S."/>
            <person name="Gibu N."/>
            <person name="Kinouchi Y."/>
            <person name="Vangnai A."/>
            <person name="Kasai D."/>
            <person name="Fukuda M."/>
        </authorList>
    </citation>
    <scope>NUCLEOTIDE SEQUENCE [LARGE SCALE GENOMIC DNA]</scope>
    <source>
        <strain evidence="1 2">GFJ2</strain>
    </source>
</reference>
<evidence type="ECO:0008006" key="3">
    <source>
        <dbReference type="Google" id="ProtNLM"/>
    </source>
</evidence>